<evidence type="ECO:0000313" key="2">
    <source>
        <dbReference type="Proteomes" id="UP000735302"/>
    </source>
</evidence>
<organism evidence="1 2">
    <name type="scientific">Plakobranchus ocellatus</name>
    <dbReference type="NCBI Taxonomy" id="259542"/>
    <lineage>
        <taxon>Eukaryota</taxon>
        <taxon>Metazoa</taxon>
        <taxon>Spiralia</taxon>
        <taxon>Lophotrochozoa</taxon>
        <taxon>Mollusca</taxon>
        <taxon>Gastropoda</taxon>
        <taxon>Heterobranchia</taxon>
        <taxon>Euthyneura</taxon>
        <taxon>Panpulmonata</taxon>
        <taxon>Sacoglossa</taxon>
        <taxon>Placobranchoidea</taxon>
        <taxon>Plakobranchidae</taxon>
        <taxon>Plakobranchus</taxon>
    </lineage>
</organism>
<dbReference type="AlphaFoldDB" id="A0AAV3Z157"/>
<sequence length="73" mass="7888">MNEESERTARCMYEAETGKTCGQVMMAENRGATVRPGGRGWARTPSRKVLADLRVGMLAIVTPPPPDQPGTAK</sequence>
<reference evidence="1 2" key="1">
    <citation type="journal article" date="2021" name="Elife">
        <title>Chloroplast acquisition without the gene transfer in kleptoplastic sea slugs, Plakobranchus ocellatus.</title>
        <authorList>
            <person name="Maeda T."/>
            <person name="Takahashi S."/>
            <person name="Yoshida T."/>
            <person name="Shimamura S."/>
            <person name="Takaki Y."/>
            <person name="Nagai Y."/>
            <person name="Toyoda A."/>
            <person name="Suzuki Y."/>
            <person name="Arimoto A."/>
            <person name="Ishii H."/>
            <person name="Satoh N."/>
            <person name="Nishiyama T."/>
            <person name="Hasebe M."/>
            <person name="Maruyama T."/>
            <person name="Minagawa J."/>
            <person name="Obokata J."/>
            <person name="Shigenobu S."/>
        </authorList>
    </citation>
    <scope>NUCLEOTIDE SEQUENCE [LARGE SCALE GENOMIC DNA]</scope>
</reference>
<gene>
    <name evidence="1" type="ORF">PoB_001607100</name>
</gene>
<evidence type="ECO:0000313" key="1">
    <source>
        <dbReference type="EMBL" id="GFN89565.1"/>
    </source>
</evidence>
<keyword evidence="2" id="KW-1185">Reference proteome</keyword>
<accession>A0AAV3Z157</accession>
<comment type="caution">
    <text evidence="1">The sequence shown here is derived from an EMBL/GenBank/DDBJ whole genome shotgun (WGS) entry which is preliminary data.</text>
</comment>
<proteinExistence type="predicted"/>
<name>A0AAV3Z157_9GAST</name>
<dbReference type="Proteomes" id="UP000735302">
    <property type="component" value="Unassembled WGS sequence"/>
</dbReference>
<dbReference type="EMBL" id="BLXT01001944">
    <property type="protein sequence ID" value="GFN89565.1"/>
    <property type="molecule type" value="Genomic_DNA"/>
</dbReference>
<protein>
    <submittedName>
        <fullName evidence="1">Uncharacterized protein</fullName>
    </submittedName>
</protein>